<dbReference type="InterPro" id="IPR050446">
    <property type="entry name" value="FAD-oxidoreductase/Apoptosis"/>
</dbReference>
<dbReference type="InterPro" id="IPR016156">
    <property type="entry name" value="FAD/NAD-linked_Rdtase_dimer_sf"/>
</dbReference>
<keyword evidence="12" id="KW-1185">Reference proteome</keyword>
<comment type="caution">
    <text evidence="11">The sequence shown here is derived from an EMBL/GenBank/DDBJ whole genome shotgun (WGS) entry which is preliminary data.</text>
</comment>
<dbReference type="InterPro" id="IPR028202">
    <property type="entry name" value="Reductase_C"/>
</dbReference>
<dbReference type="AlphaFoldDB" id="A0A9Q3BW79"/>
<feature type="domain" description="Rieske" evidence="10">
    <location>
        <begin position="68"/>
        <end position="144"/>
    </location>
</feature>
<organism evidence="11 12">
    <name type="scientific">Austropuccinia psidii MF-1</name>
    <dbReference type="NCBI Taxonomy" id="1389203"/>
    <lineage>
        <taxon>Eukaryota</taxon>
        <taxon>Fungi</taxon>
        <taxon>Dikarya</taxon>
        <taxon>Basidiomycota</taxon>
        <taxon>Pucciniomycotina</taxon>
        <taxon>Pucciniomycetes</taxon>
        <taxon>Pucciniales</taxon>
        <taxon>Sphaerophragmiaceae</taxon>
        <taxon>Austropuccinia</taxon>
    </lineage>
</organism>
<gene>
    <name evidence="11" type="ORF">O181_012324</name>
</gene>
<dbReference type="Gene3D" id="3.50.50.60">
    <property type="entry name" value="FAD/NAD(P)-binding domain"/>
    <property type="match status" value="2"/>
</dbReference>
<keyword evidence="9" id="KW-0411">Iron-sulfur</keyword>
<name>A0A9Q3BW79_9BASI</name>
<reference evidence="11" key="1">
    <citation type="submission" date="2021-03" db="EMBL/GenBank/DDBJ databases">
        <title>Draft genome sequence of rust myrtle Austropuccinia psidii MF-1, a brazilian biotype.</title>
        <authorList>
            <person name="Quecine M.C."/>
            <person name="Pachon D.M.R."/>
            <person name="Bonatelli M.L."/>
            <person name="Correr F.H."/>
            <person name="Franceschini L.M."/>
            <person name="Leite T.F."/>
            <person name="Margarido G.R.A."/>
            <person name="Almeida C.A."/>
            <person name="Ferrarezi J.A."/>
            <person name="Labate C.A."/>
        </authorList>
    </citation>
    <scope>NUCLEOTIDE SEQUENCE</scope>
    <source>
        <strain evidence="11">MF-1</strain>
    </source>
</reference>
<dbReference type="PRINTS" id="PR00411">
    <property type="entry name" value="PNDRDTASEI"/>
</dbReference>
<keyword evidence="7" id="KW-0560">Oxidoreductase</keyword>
<dbReference type="SUPFAM" id="SSF55424">
    <property type="entry name" value="FAD/NAD-linked reductases, dimerisation (C-terminal) domain"/>
    <property type="match status" value="1"/>
</dbReference>
<dbReference type="Pfam" id="PF00355">
    <property type="entry name" value="Rieske"/>
    <property type="match status" value="1"/>
</dbReference>
<evidence type="ECO:0000313" key="12">
    <source>
        <dbReference type="Proteomes" id="UP000765509"/>
    </source>
</evidence>
<dbReference type="InterPro" id="IPR036188">
    <property type="entry name" value="FAD/NAD-bd_sf"/>
</dbReference>
<evidence type="ECO:0000256" key="6">
    <source>
        <dbReference type="ARBA" id="ARBA00022827"/>
    </source>
</evidence>
<keyword evidence="6" id="KW-0274">FAD</keyword>
<protein>
    <recommendedName>
        <fullName evidence="10">Rieske domain-containing protein</fullName>
    </recommendedName>
</protein>
<sequence>MKDGKAVSVISRCCFPQSNACHRHRLRYRYLGFPKLITNMRLEAGKRSEWKDGMMKEISLDPNDQKSPKVLVSQILGKLHATSAKCTHYGAPLIKGVLSSDGCITCPWHGAKFSICKDGDIEDAPGLNPLQSFQIVFDGDQVFVELDPELAKATEFGRLPLKCRSGVKRDEPGVVVIGGGSAGQFFVEEIRRLDFVGKVTLISQEPHLPLDRTKLSKALITDPKKISLRDESFYKDAEIDIKISNAVTEIDLKGRSVGLSDGSRLKYTRLIVATGSLARTLPLAGSELKGISTLRNIADTQTIASWLSGEAGPKKTIALIGSSFICMELAAFASKKENVEVHVIGMDKVPLANILGEEIGSALKKFHEKNGVKFHLQAGIEKFVPSESDLSHVGGVALKGGEVIKCDGVVLGVGARPNTELLKSAGIALENDGSVVVDEYLRIRDTAAQGLVYAIGDIAKYPDLLTNGDLTRIEHWNVAANHAIAAAKNIALEQKSAALVPFTKPAIFWSAQGQQLRYVGTGKASKWEQVVIDGNADELKFVAYYYKGDEVVAVATMQRDPAMAQAAELFSRKKFPSVSQVQGGVDLFSFKL</sequence>
<evidence type="ECO:0000256" key="9">
    <source>
        <dbReference type="ARBA" id="ARBA00023014"/>
    </source>
</evidence>
<keyword evidence="5" id="KW-0479">Metal-binding</keyword>
<dbReference type="GO" id="GO:0005737">
    <property type="term" value="C:cytoplasm"/>
    <property type="evidence" value="ECO:0007669"/>
    <property type="project" value="TreeGrafter"/>
</dbReference>
<proteinExistence type="inferred from homology"/>
<evidence type="ECO:0000256" key="3">
    <source>
        <dbReference type="ARBA" id="ARBA00022630"/>
    </source>
</evidence>
<dbReference type="Proteomes" id="UP000765509">
    <property type="component" value="Unassembled WGS sequence"/>
</dbReference>
<dbReference type="PANTHER" id="PTHR43557">
    <property type="entry name" value="APOPTOSIS-INDUCING FACTOR 1"/>
    <property type="match status" value="1"/>
</dbReference>
<dbReference type="SUPFAM" id="SSF51905">
    <property type="entry name" value="FAD/NAD(P)-binding domain"/>
    <property type="match status" value="2"/>
</dbReference>
<dbReference type="InterPro" id="IPR017941">
    <property type="entry name" value="Rieske_2Fe-2S"/>
</dbReference>
<evidence type="ECO:0000313" key="11">
    <source>
        <dbReference type="EMBL" id="MBW0472609.1"/>
    </source>
</evidence>
<evidence type="ECO:0000256" key="1">
    <source>
        <dbReference type="ARBA" id="ARBA00001974"/>
    </source>
</evidence>
<accession>A0A9Q3BW79</accession>
<comment type="cofactor">
    <cofactor evidence="1">
        <name>FAD</name>
        <dbReference type="ChEBI" id="CHEBI:57692"/>
    </cofactor>
</comment>
<evidence type="ECO:0000256" key="7">
    <source>
        <dbReference type="ARBA" id="ARBA00023002"/>
    </source>
</evidence>
<dbReference type="GO" id="GO:0051537">
    <property type="term" value="F:2 iron, 2 sulfur cluster binding"/>
    <property type="evidence" value="ECO:0007669"/>
    <property type="project" value="UniProtKB-KW"/>
</dbReference>
<dbReference type="PRINTS" id="PR00368">
    <property type="entry name" value="FADPNR"/>
</dbReference>
<dbReference type="Pfam" id="PF07992">
    <property type="entry name" value="Pyr_redox_2"/>
    <property type="match status" value="1"/>
</dbReference>
<dbReference type="PROSITE" id="PS51296">
    <property type="entry name" value="RIESKE"/>
    <property type="match status" value="1"/>
</dbReference>
<evidence type="ECO:0000259" key="10">
    <source>
        <dbReference type="PROSITE" id="PS51296"/>
    </source>
</evidence>
<dbReference type="InterPro" id="IPR023753">
    <property type="entry name" value="FAD/NAD-binding_dom"/>
</dbReference>
<dbReference type="Gene3D" id="3.30.390.30">
    <property type="match status" value="1"/>
</dbReference>
<dbReference type="GO" id="GO:0046872">
    <property type="term" value="F:metal ion binding"/>
    <property type="evidence" value="ECO:0007669"/>
    <property type="project" value="UniProtKB-KW"/>
</dbReference>
<keyword evidence="8" id="KW-0408">Iron</keyword>
<dbReference type="PANTHER" id="PTHR43557:SF2">
    <property type="entry name" value="RIESKE DOMAIN-CONTAINING PROTEIN-RELATED"/>
    <property type="match status" value="1"/>
</dbReference>
<evidence type="ECO:0000256" key="2">
    <source>
        <dbReference type="ARBA" id="ARBA00006442"/>
    </source>
</evidence>
<evidence type="ECO:0000256" key="4">
    <source>
        <dbReference type="ARBA" id="ARBA00022714"/>
    </source>
</evidence>
<comment type="similarity">
    <text evidence="2">Belongs to the FAD-dependent oxidoreductase family.</text>
</comment>
<keyword evidence="4" id="KW-0001">2Fe-2S</keyword>
<evidence type="ECO:0000256" key="8">
    <source>
        <dbReference type="ARBA" id="ARBA00023004"/>
    </source>
</evidence>
<dbReference type="Gene3D" id="2.102.10.10">
    <property type="entry name" value="Rieske [2Fe-2S] iron-sulphur domain"/>
    <property type="match status" value="1"/>
</dbReference>
<dbReference type="SUPFAM" id="SSF50022">
    <property type="entry name" value="ISP domain"/>
    <property type="match status" value="1"/>
</dbReference>
<dbReference type="OrthoDB" id="6029at2759"/>
<dbReference type="Pfam" id="PF14759">
    <property type="entry name" value="Reductase_C"/>
    <property type="match status" value="1"/>
</dbReference>
<dbReference type="GO" id="GO:0016651">
    <property type="term" value="F:oxidoreductase activity, acting on NAD(P)H"/>
    <property type="evidence" value="ECO:0007669"/>
    <property type="project" value="TreeGrafter"/>
</dbReference>
<dbReference type="EMBL" id="AVOT02003144">
    <property type="protein sequence ID" value="MBW0472609.1"/>
    <property type="molecule type" value="Genomic_DNA"/>
</dbReference>
<keyword evidence="3" id="KW-0285">Flavoprotein</keyword>
<dbReference type="InterPro" id="IPR036922">
    <property type="entry name" value="Rieske_2Fe-2S_sf"/>
</dbReference>
<evidence type="ECO:0000256" key="5">
    <source>
        <dbReference type="ARBA" id="ARBA00022723"/>
    </source>
</evidence>